<dbReference type="Pfam" id="PF13263">
    <property type="entry name" value="PHP_C"/>
    <property type="match status" value="1"/>
</dbReference>
<gene>
    <name evidence="2" type="ORF">AVDCRST_MAG18-2440</name>
</gene>
<dbReference type="CDD" id="cd07432">
    <property type="entry name" value="PHP_HisPPase"/>
    <property type="match status" value="1"/>
</dbReference>
<dbReference type="InterPro" id="IPR003141">
    <property type="entry name" value="Pol/His_phosphatase_N"/>
</dbReference>
<evidence type="ECO:0000313" key="2">
    <source>
        <dbReference type="EMBL" id="CAA9574989.1"/>
    </source>
</evidence>
<sequence>MGAADLHIHTTYSDGAPTVQAVLAAVAARRDLAIIAITDHDTIAGAQLARKLLAERAYPFEIIVGEEITSREGHVVGLFLQEVVPPGLSAADTIAAIHAQGGLAFAPHPFFNDRPWRARRAMDSVGALAGSLPFDAIEVDNSTPCLEWANARARRFAARHDIPALGASDAHIVAAIGKSYTVFPGTNTADLRRAIVSGTCRAVTHPYHATELLGYFRFWLGYGRPARATDATKAGSAAARTLASE</sequence>
<name>A0A6J4VG91_9BACT</name>
<dbReference type="EMBL" id="CADCWN010000186">
    <property type="protein sequence ID" value="CAA9574989.1"/>
    <property type="molecule type" value="Genomic_DNA"/>
</dbReference>
<dbReference type="PANTHER" id="PTHR42924:SF3">
    <property type="entry name" value="POLYMERASE_HISTIDINOL PHOSPHATASE N-TERMINAL DOMAIN-CONTAINING PROTEIN"/>
    <property type="match status" value="1"/>
</dbReference>
<dbReference type="AlphaFoldDB" id="A0A6J4VG91"/>
<dbReference type="InterPro" id="IPR052018">
    <property type="entry name" value="PHP_domain"/>
</dbReference>
<feature type="domain" description="Polymerase/histidinol phosphatase N-terminal" evidence="1">
    <location>
        <begin position="4"/>
        <end position="72"/>
    </location>
</feature>
<proteinExistence type="predicted"/>
<evidence type="ECO:0000259" key="1">
    <source>
        <dbReference type="SMART" id="SM00481"/>
    </source>
</evidence>
<organism evidence="2">
    <name type="scientific">uncultured Thermomicrobiales bacterium</name>
    <dbReference type="NCBI Taxonomy" id="1645740"/>
    <lineage>
        <taxon>Bacteria</taxon>
        <taxon>Pseudomonadati</taxon>
        <taxon>Thermomicrobiota</taxon>
        <taxon>Thermomicrobia</taxon>
        <taxon>Thermomicrobiales</taxon>
        <taxon>environmental samples</taxon>
    </lineage>
</organism>
<dbReference type="GO" id="GO:0004534">
    <property type="term" value="F:5'-3' RNA exonuclease activity"/>
    <property type="evidence" value="ECO:0007669"/>
    <property type="project" value="TreeGrafter"/>
</dbReference>
<dbReference type="Pfam" id="PF02811">
    <property type="entry name" value="PHP"/>
    <property type="match status" value="1"/>
</dbReference>
<dbReference type="GO" id="GO:0035312">
    <property type="term" value="F:5'-3' DNA exonuclease activity"/>
    <property type="evidence" value="ECO:0007669"/>
    <property type="project" value="TreeGrafter"/>
</dbReference>
<dbReference type="SMART" id="SM00481">
    <property type="entry name" value="POLIIIAc"/>
    <property type="match status" value="1"/>
</dbReference>
<protein>
    <recommendedName>
        <fullName evidence="1">Polymerase/histidinol phosphatase N-terminal domain-containing protein</fullName>
    </recommendedName>
</protein>
<dbReference type="Gene3D" id="3.20.20.140">
    <property type="entry name" value="Metal-dependent hydrolases"/>
    <property type="match status" value="1"/>
</dbReference>
<dbReference type="SUPFAM" id="SSF89550">
    <property type="entry name" value="PHP domain-like"/>
    <property type="match status" value="1"/>
</dbReference>
<accession>A0A6J4VG91</accession>
<dbReference type="PANTHER" id="PTHR42924">
    <property type="entry name" value="EXONUCLEASE"/>
    <property type="match status" value="1"/>
</dbReference>
<dbReference type="InterPro" id="IPR004013">
    <property type="entry name" value="PHP_dom"/>
</dbReference>
<reference evidence="2" key="1">
    <citation type="submission" date="2020-02" db="EMBL/GenBank/DDBJ databases">
        <authorList>
            <person name="Meier V. D."/>
        </authorList>
    </citation>
    <scope>NUCLEOTIDE SEQUENCE</scope>
    <source>
        <strain evidence="2">AVDCRST_MAG18</strain>
    </source>
</reference>
<dbReference type="InterPro" id="IPR016195">
    <property type="entry name" value="Pol/histidinol_Pase-like"/>
</dbReference>